<dbReference type="InterPro" id="IPR013783">
    <property type="entry name" value="Ig-like_fold"/>
</dbReference>
<feature type="region of interest" description="Disordered" evidence="1">
    <location>
        <begin position="1"/>
        <end position="42"/>
    </location>
</feature>
<name>A0A9W7DM88_9STRA</name>
<evidence type="ECO:0000256" key="1">
    <source>
        <dbReference type="SAM" id="MobiDB-lite"/>
    </source>
</evidence>
<protein>
    <submittedName>
        <fullName evidence="2">Uncharacterized protein</fullName>
    </submittedName>
</protein>
<organism evidence="2 3">
    <name type="scientific">Triparma laevis f. longispina</name>
    <dbReference type="NCBI Taxonomy" id="1714387"/>
    <lineage>
        <taxon>Eukaryota</taxon>
        <taxon>Sar</taxon>
        <taxon>Stramenopiles</taxon>
        <taxon>Ochrophyta</taxon>
        <taxon>Bolidophyceae</taxon>
        <taxon>Parmales</taxon>
        <taxon>Triparmaceae</taxon>
        <taxon>Triparma</taxon>
    </lineage>
</organism>
<sequence>MVTKTDQNVVRPDEFKAKTTSRERSARNAWGSGDSTYSDKLRDEGLDTQKAQRLENWQKQQEVLRERKKARYETDEFDSIDEAPADEDWRMLKKFGVERNQDFDLEEAFGPVSPDLEDLQDTIELHTNVNSVAFQSLNLKNMYMGFADFRAALSSDTSLEWTIEPEEGAISKSEETEFILRFKPSTPGVSEGYLIVETEDWKKTWKVIGNTA</sequence>
<reference evidence="3" key="1">
    <citation type="journal article" date="2023" name="Commun. Biol.">
        <title>Genome analysis of Parmales, the sister group of diatoms, reveals the evolutionary specialization of diatoms from phago-mixotrophs to photoautotrophs.</title>
        <authorList>
            <person name="Ban H."/>
            <person name="Sato S."/>
            <person name="Yoshikawa S."/>
            <person name="Yamada K."/>
            <person name="Nakamura Y."/>
            <person name="Ichinomiya M."/>
            <person name="Sato N."/>
            <person name="Blanc-Mathieu R."/>
            <person name="Endo H."/>
            <person name="Kuwata A."/>
            <person name="Ogata H."/>
        </authorList>
    </citation>
    <scope>NUCLEOTIDE SEQUENCE [LARGE SCALE GENOMIC DNA]</scope>
    <source>
        <strain evidence="3">NIES 3700</strain>
    </source>
</reference>
<keyword evidence="3" id="KW-1185">Reference proteome</keyword>
<accession>A0A9W7DM88</accession>
<dbReference type="OrthoDB" id="188898at2759"/>
<proteinExistence type="predicted"/>
<dbReference type="AlphaFoldDB" id="A0A9W7DM88"/>
<dbReference type="Proteomes" id="UP001165122">
    <property type="component" value="Unassembled WGS sequence"/>
</dbReference>
<evidence type="ECO:0000313" key="2">
    <source>
        <dbReference type="EMBL" id="GMH47375.1"/>
    </source>
</evidence>
<comment type="caution">
    <text evidence="2">The sequence shown here is derived from an EMBL/GenBank/DDBJ whole genome shotgun (WGS) entry which is preliminary data.</text>
</comment>
<dbReference type="Gene3D" id="2.60.40.10">
    <property type="entry name" value="Immunoglobulins"/>
    <property type="match status" value="1"/>
</dbReference>
<dbReference type="EMBL" id="BRXW01000356">
    <property type="protein sequence ID" value="GMH47375.1"/>
    <property type="molecule type" value="Genomic_DNA"/>
</dbReference>
<gene>
    <name evidence="2" type="ORF">TrLO_g2689</name>
</gene>
<evidence type="ECO:0000313" key="3">
    <source>
        <dbReference type="Proteomes" id="UP001165122"/>
    </source>
</evidence>
<feature type="compositionally biased region" description="Basic and acidic residues" evidence="1">
    <location>
        <begin position="11"/>
        <end position="26"/>
    </location>
</feature>